<keyword evidence="8" id="KW-1185">Reference proteome</keyword>
<protein>
    <recommendedName>
        <fullName evidence="6">Late embryogenesis abundant protein LEA-2 subgroup domain-containing protein</fullName>
    </recommendedName>
</protein>
<evidence type="ECO:0000313" key="7">
    <source>
        <dbReference type="EMBL" id="ONK77546.1"/>
    </source>
</evidence>
<evidence type="ECO:0000259" key="6">
    <source>
        <dbReference type="Pfam" id="PF03168"/>
    </source>
</evidence>
<sequence>MVFILWIIYRPKTVRAHVTAVFPSVFTLTSNSTLVYNFTLHVSIQNPNRKVGLYYDDISAEAQYDSIPFGLVYKFPPFFQHKRNITVFPLVFVGRAFGLRSVQKKFEREKREGWFYVELKICTKMRLKIEFVKVGRYSPEIDCAVKLPVMANGSDVKFERSECDVDKF</sequence>
<evidence type="ECO:0000256" key="4">
    <source>
        <dbReference type="ARBA" id="ARBA00023136"/>
    </source>
</evidence>
<dbReference type="AlphaFoldDB" id="A0A5P1FGR3"/>
<proteinExistence type="predicted"/>
<dbReference type="Proteomes" id="UP000243459">
    <property type="component" value="Chromosome 2"/>
</dbReference>
<keyword evidence="2" id="KW-0812">Transmembrane</keyword>
<evidence type="ECO:0000256" key="1">
    <source>
        <dbReference type="ARBA" id="ARBA00004167"/>
    </source>
</evidence>
<dbReference type="PANTHER" id="PTHR31415">
    <property type="entry name" value="OS05G0367900 PROTEIN"/>
    <property type="match status" value="1"/>
</dbReference>
<organism evidence="7 8">
    <name type="scientific">Asparagus officinalis</name>
    <name type="common">Garden asparagus</name>
    <dbReference type="NCBI Taxonomy" id="4686"/>
    <lineage>
        <taxon>Eukaryota</taxon>
        <taxon>Viridiplantae</taxon>
        <taxon>Streptophyta</taxon>
        <taxon>Embryophyta</taxon>
        <taxon>Tracheophyta</taxon>
        <taxon>Spermatophyta</taxon>
        <taxon>Magnoliopsida</taxon>
        <taxon>Liliopsida</taxon>
        <taxon>Asparagales</taxon>
        <taxon>Asparagaceae</taxon>
        <taxon>Asparagoideae</taxon>
        <taxon>Asparagus</taxon>
    </lineage>
</organism>
<evidence type="ECO:0000313" key="8">
    <source>
        <dbReference type="Proteomes" id="UP000243459"/>
    </source>
</evidence>
<gene>
    <name evidence="7" type="ORF">A4U43_C02F7700</name>
</gene>
<keyword evidence="4" id="KW-0472">Membrane</keyword>
<feature type="domain" description="Late embryogenesis abundant protein LEA-2 subgroup" evidence="6">
    <location>
        <begin position="41"/>
        <end position="130"/>
    </location>
</feature>
<evidence type="ECO:0000256" key="5">
    <source>
        <dbReference type="SAM" id="SignalP"/>
    </source>
</evidence>
<dbReference type="InterPro" id="IPR044839">
    <property type="entry name" value="NDR1-like"/>
</dbReference>
<keyword evidence="3" id="KW-1133">Transmembrane helix</keyword>
<dbReference type="Pfam" id="PF03168">
    <property type="entry name" value="LEA_2"/>
    <property type="match status" value="1"/>
</dbReference>
<dbReference type="PANTHER" id="PTHR31415:SF4">
    <property type="entry name" value="NDR1_HIN1-LIKE PROTEIN 3"/>
    <property type="match status" value="1"/>
</dbReference>
<dbReference type="OMA" id="STDCHIH"/>
<dbReference type="Gramene" id="ONK77546">
    <property type="protein sequence ID" value="ONK77546"/>
    <property type="gene ID" value="A4U43_C02F7700"/>
</dbReference>
<dbReference type="InterPro" id="IPR004864">
    <property type="entry name" value="LEA_2"/>
</dbReference>
<keyword evidence="5" id="KW-0732">Signal</keyword>
<reference evidence="8" key="1">
    <citation type="journal article" date="2017" name="Nat. Commun.">
        <title>The asparagus genome sheds light on the origin and evolution of a young Y chromosome.</title>
        <authorList>
            <person name="Harkess A."/>
            <person name="Zhou J."/>
            <person name="Xu C."/>
            <person name="Bowers J.E."/>
            <person name="Van der Hulst R."/>
            <person name="Ayyampalayam S."/>
            <person name="Mercati F."/>
            <person name="Riccardi P."/>
            <person name="McKain M.R."/>
            <person name="Kakrana A."/>
            <person name="Tang H."/>
            <person name="Ray J."/>
            <person name="Groenendijk J."/>
            <person name="Arikit S."/>
            <person name="Mathioni S.M."/>
            <person name="Nakano M."/>
            <person name="Shan H."/>
            <person name="Telgmann-Rauber A."/>
            <person name="Kanno A."/>
            <person name="Yue Z."/>
            <person name="Chen H."/>
            <person name="Li W."/>
            <person name="Chen Y."/>
            <person name="Xu X."/>
            <person name="Zhang Y."/>
            <person name="Luo S."/>
            <person name="Chen H."/>
            <person name="Gao J."/>
            <person name="Mao Z."/>
            <person name="Pires J.C."/>
            <person name="Luo M."/>
            <person name="Kudrna D."/>
            <person name="Wing R.A."/>
            <person name="Meyers B.C."/>
            <person name="Yi K."/>
            <person name="Kong H."/>
            <person name="Lavrijsen P."/>
            <person name="Sunseri F."/>
            <person name="Falavigna A."/>
            <person name="Ye Y."/>
            <person name="Leebens-Mack J.H."/>
            <person name="Chen G."/>
        </authorList>
    </citation>
    <scope>NUCLEOTIDE SEQUENCE [LARGE SCALE GENOMIC DNA]</scope>
    <source>
        <strain evidence="8">cv. DH0086</strain>
    </source>
</reference>
<dbReference type="OrthoDB" id="1889094at2759"/>
<accession>A0A5P1FGR3</accession>
<dbReference type="GO" id="GO:0098542">
    <property type="term" value="P:defense response to other organism"/>
    <property type="evidence" value="ECO:0007669"/>
    <property type="project" value="InterPro"/>
</dbReference>
<comment type="subcellular location">
    <subcellularLocation>
        <location evidence="1">Membrane</location>
        <topology evidence="1">Single-pass membrane protein</topology>
    </subcellularLocation>
</comment>
<evidence type="ECO:0000256" key="3">
    <source>
        <dbReference type="ARBA" id="ARBA00022989"/>
    </source>
</evidence>
<dbReference type="GO" id="GO:0009506">
    <property type="term" value="C:plasmodesma"/>
    <property type="evidence" value="ECO:0007669"/>
    <property type="project" value="TreeGrafter"/>
</dbReference>
<feature type="chain" id="PRO_5024320334" description="Late embryogenesis abundant protein LEA-2 subgroup domain-containing protein" evidence="5">
    <location>
        <begin position="17"/>
        <end position="168"/>
    </location>
</feature>
<evidence type="ECO:0000256" key="2">
    <source>
        <dbReference type="ARBA" id="ARBA00022692"/>
    </source>
</evidence>
<dbReference type="GO" id="GO:0005886">
    <property type="term" value="C:plasma membrane"/>
    <property type="evidence" value="ECO:0007669"/>
    <property type="project" value="TreeGrafter"/>
</dbReference>
<dbReference type="EMBL" id="CM007382">
    <property type="protein sequence ID" value="ONK77546.1"/>
    <property type="molecule type" value="Genomic_DNA"/>
</dbReference>
<feature type="signal peptide" evidence="5">
    <location>
        <begin position="1"/>
        <end position="16"/>
    </location>
</feature>
<name>A0A5P1FGR3_ASPOF</name>